<evidence type="ECO:0000313" key="4">
    <source>
        <dbReference type="EMBL" id="RLN36079.1"/>
    </source>
</evidence>
<feature type="compositionally biased region" description="Low complexity" evidence="2">
    <location>
        <begin position="144"/>
        <end position="155"/>
    </location>
</feature>
<evidence type="ECO:0000256" key="1">
    <source>
        <dbReference type="ARBA" id="ARBA00038211"/>
    </source>
</evidence>
<reference evidence="5" key="1">
    <citation type="journal article" date="2019" name="Nat. Commun.">
        <title>The genome of broomcorn millet.</title>
        <authorList>
            <person name="Zou C."/>
            <person name="Miki D."/>
            <person name="Li D."/>
            <person name="Tang Q."/>
            <person name="Xiao L."/>
            <person name="Rajput S."/>
            <person name="Deng P."/>
            <person name="Jia W."/>
            <person name="Huang R."/>
            <person name="Zhang M."/>
            <person name="Sun Y."/>
            <person name="Hu J."/>
            <person name="Fu X."/>
            <person name="Schnable P.S."/>
            <person name="Li F."/>
            <person name="Zhang H."/>
            <person name="Feng B."/>
            <person name="Zhu X."/>
            <person name="Liu R."/>
            <person name="Schnable J.C."/>
            <person name="Zhu J.-K."/>
            <person name="Zhang H."/>
        </authorList>
    </citation>
    <scope>NUCLEOTIDE SEQUENCE [LARGE SCALE GENOMIC DNA]</scope>
</reference>
<dbReference type="Gene3D" id="3.90.1200.10">
    <property type="match status" value="1"/>
</dbReference>
<dbReference type="Pfam" id="PF01633">
    <property type="entry name" value="Choline_kinase"/>
    <property type="match status" value="1"/>
</dbReference>
<name>A0A3L6TCU8_PANMI</name>
<comment type="caution">
    <text evidence="4">The sequence shown here is derived from an EMBL/GenBank/DDBJ whole genome shotgun (WGS) entry which is preliminary data.</text>
</comment>
<sequence>MTNEVFRSPSPAARETRARCSCASTAKASRSSSTAPTSPHLRVHVAPWPGARLLLGQFANGRVEEFIDAMYGNIMIYEETRQVTLIDYEYTSFNPVAFDIANHFSEMSTDYHTSTPHVPDFAKYPDIQEQRRFIQIYLSSSGSLPTSHSSLAQPSARHHPPAGPPPARHRPRRRRCAAPPSPGRLPPRPALHGGARARAAAQAGAAGRPPRDTATPRDGYPSVAPPPRDAVLYHYKHAASGFFAKLTPQQVEELKKQPCVLQVVPSQTYHLHGPESGTH</sequence>
<feature type="region of interest" description="Disordered" evidence="2">
    <location>
        <begin position="144"/>
        <end position="226"/>
    </location>
</feature>
<dbReference type="GO" id="GO:0004305">
    <property type="term" value="F:ethanolamine kinase activity"/>
    <property type="evidence" value="ECO:0007669"/>
    <property type="project" value="TreeGrafter"/>
</dbReference>
<dbReference type="Gene3D" id="3.30.70.80">
    <property type="entry name" value="Peptidase S8 propeptide/proteinase inhibitor I9"/>
    <property type="match status" value="1"/>
</dbReference>
<dbReference type="EMBL" id="PQIB02000002">
    <property type="protein sequence ID" value="RLN36079.1"/>
    <property type="molecule type" value="Genomic_DNA"/>
</dbReference>
<dbReference type="PANTHER" id="PTHR22603">
    <property type="entry name" value="CHOLINE/ETHANOALAMINE KINASE"/>
    <property type="match status" value="1"/>
</dbReference>
<comment type="similarity">
    <text evidence="1">Belongs to the choline/ethanolamine kinase family.</text>
</comment>
<feature type="domain" description="Inhibitor I9" evidence="3">
    <location>
        <begin position="229"/>
        <end position="272"/>
    </location>
</feature>
<keyword evidence="5" id="KW-1185">Reference proteome</keyword>
<feature type="compositionally biased region" description="Low complexity" evidence="2">
    <location>
        <begin position="190"/>
        <end position="208"/>
    </location>
</feature>
<evidence type="ECO:0000256" key="2">
    <source>
        <dbReference type="SAM" id="MobiDB-lite"/>
    </source>
</evidence>
<dbReference type="InterPro" id="IPR037045">
    <property type="entry name" value="S8pro/Inhibitor_I9_sf"/>
</dbReference>
<evidence type="ECO:0000313" key="5">
    <source>
        <dbReference type="Proteomes" id="UP000275267"/>
    </source>
</evidence>
<feature type="compositionally biased region" description="Pro residues" evidence="2">
    <location>
        <begin position="179"/>
        <end position="189"/>
    </location>
</feature>
<dbReference type="GO" id="GO:0006646">
    <property type="term" value="P:phosphatidylethanolamine biosynthetic process"/>
    <property type="evidence" value="ECO:0007669"/>
    <property type="project" value="TreeGrafter"/>
</dbReference>
<dbReference type="STRING" id="4540.A0A3L6TCU8"/>
<accession>A0A3L6TCU8</accession>
<dbReference type="Proteomes" id="UP000275267">
    <property type="component" value="Unassembled WGS sequence"/>
</dbReference>
<dbReference type="AlphaFoldDB" id="A0A3L6TCU8"/>
<dbReference type="InterPro" id="IPR010259">
    <property type="entry name" value="S8pro/Inhibitor_I9"/>
</dbReference>
<dbReference type="InterPro" id="IPR011009">
    <property type="entry name" value="Kinase-like_dom_sf"/>
</dbReference>
<gene>
    <name evidence="4" type="ORF">C2845_PM03G30400</name>
</gene>
<organism evidence="4 5">
    <name type="scientific">Panicum miliaceum</name>
    <name type="common">Proso millet</name>
    <name type="synonym">Broomcorn millet</name>
    <dbReference type="NCBI Taxonomy" id="4540"/>
    <lineage>
        <taxon>Eukaryota</taxon>
        <taxon>Viridiplantae</taxon>
        <taxon>Streptophyta</taxon>
        <taxon>Embryophyta</taxon>
        <taxon>Tracheophyta</taxon>
        <taxon>Spermatophyta</taxon>
        <taxon>Magnoliopsida</taxon>
        <taxon>Liliopsida</taxon>
        <taxon>Poales</taxon>
        <taxon>Poaceae</taxon>
        <taxon>PACMAD clade</taxon>
        <taxon>Panicoideae</taxon>
        <taxon>Panicodae</taxon>
        <taxon>Paniceae</taxon>
        <taxon>Panicinae</taxon>
        <taxon>Panicum</taxon>
        <taxon>Panicum sect. Panicum</taxon>
    </lineage>
</organism>
<dbReference type="OrthoDB" id="687377at2759"/>
<dbReference type="GO" id="GO:0005737">
    <property type="term" value="C:cytoplasm"/>
    <property type="evidence" value="ECO:0007669"/>
    <property type="project" value="TreeGrafter"/>
</dbReference>
<dbReference type="Pfam" id="PF05922">
    <property type="entry name" value="Inhibitor_I9"/>
    <property type="match status" value="1"/>
</dbReference>
<dbReference type="PANTHER" id="PTHR22603:SF74">
    <property type="entry name" value="OS01G0183000 PROTEIN"/>
    <property type="match status" value="1"/>
</dbReference>
<dbReference type="SUPFAM" id="SSF56112">
    <property type="entry name" value="Protein kinase-like (PK-like)"/>
    <property type="match status" value="1"/>
</dbReference>
<dbReference type="GO" id="GO:0004103">
    <property type="term" value="F:choline kinase activity"/>
    <property type="evidence" value="ECO:0007669"/>
    <property type="project" value="TreeGrafter"/>
</dbReference>
<proteinExistence type="inferred from homology"/>
<protein>
    <recommendedName>
        <fullName evidence="3">Inhibitor I9 domain-containing protein</fullName>
    </recommendedName>
</protein>
<evidence type="ECO:0000259" key="3">
    <source>
        <dbReference type="Pfam" id="PF05922"/>
    </source>
</evidence>
<feature type="compositionally biased region" description="Basic residues" evidence="2">
    <location>
        <begin position="167"/>
        <end position="176"/>
    </location>
</feature>